<evidence type="ECO:0000313" key="13">
    <source>
        <dbReference type="EMBL" id="KAF7268667.1"/>
    </source>
</evidence>
<evidence type="ECO:0000256" key="3">
    <source>
        <dbReference type="ARBA" id="ARBA00007809"/>
    </source>
</evidence>
<comment type="similarity">
    <text evidence="3 12">Belongs to the SWEET sugar transporter family.</text>
</comment>
<keyword evidence="8" id="KW-0677">Repeat</keyword>
<dbReference type="InterPro" id="IPR047664">
    <property type="entry name" value="SWEET"/>
</dbReference>
<evidence type="ECO:0000256" key="10">
    <source>
        <dbReference type="ARBA" id="ARBA00023034"/>
    </source>
</evidence>
<protein>
    <recommendedName>
        <fullName evidence="12">Sugar transporter SWEET</fullName>
    </recommendedName>
</protein>
<organism evidence="13 14">
    <name type="scientific">Rhynchophorus ferrugineus</name>
    <name type="common">Red palm weevil</name>
    <name type="synonym">Curculio ferrugineus</name>
    <dbReference type="NCBI Taxonomy" id="354439"/>
    <lineage>
        <taxon>Eukaryota</taxon>
        <taxon>Metazoa</taxon>
        <taxon>Ecdysozoa</taxon>
        <taxon>Arthropoda</taxon>
        <taxon>Hexapoda</taxon>
        <taxon>Insecta</taxon>
        <taxon>Pterygota</taxon>
        <taxon>Neoptera</taxon>
        <taxon>Endopterygota</taxon>
        <taxon>Coleoptera</taxon>
        <taxon>Polyphaga</taxon>
        <taxon>Cucujiformia</taxon>
        <taxon>Curculionidae</taxon>
        <taxon>Dryophthorinae</taxon>
        <taxon>Rhynchophorus</taxon>
    </lineage>
</organism>
<keyword evidence="7 12" id="KW-0812">Transmembrane</keyword>
<keyword evidence="5" id="KW-1003">Cell membrane</keyword>
<feature type="transmembrane region" description="Helical" evidence="12">
    <location>
        <begin position="12"/>
        <end position="34"/>
    </location>
</feature>
<evidence type="ECO:0000256" key="5">
    <source>
        <dbReference type="ARBA" id="ARBA00022475"/>
    </source>
</evidence>
<dbReference type="AlphaFoldDB" id="A0A834HTU1"/>
<sequence>MESISQILQPYRAIVGEVASYVTIAQFFSGILLCRDIYKKGSTKGFVATPFIGGLTLGVLMLKYGLLLSDPASIKVNLVAIVLNILYLLVFYQYNNNRTQDVLKPLGYATTMVAVLLGYAEVESPDKIEFRFGLIVNGFLLALIAFPLFGVREIIAKRDASSIPVLMTFMSTLVTFMWLLYGIILRNTLMVIPNIIGLLLCTVQFTLLALYGSKPPSKSGKNKKKKNKKE</sequence>
<evidence type="ECO:0000256" key="6">
    <source>
        <dbReference type="ARBA" id="ARBA00022597"/>
    </source>
</evidence>
<accession>A0A834HTU1</accession>
<feature type="transmembrane region" description="Helical" evidence="12">
    <location>
        <begin position="102"/>
        <end position="120"/>
    </location>
</feature>
<evidence type="ECO:0000256" key="4">
    <source>
        <dbReference type="ARBA" id="ARBA00022448"/>
    </source>
</evidence>
<feature type="transmembrane region" description="Helical" evidence="12">
    <location>
        <begin position="46"/>
        <end position="66"/>
    </location>
</feature>
<name>A0A834HTU1_RHYFE</name>
<dbReference type="PANTHER" id="PTHR10791:SF5">
    <property type="entry name" value="SUGAR TRANSPORTER SWEET"/>
    <property type="match status" value="1"/>
</dbReference>
<feature type="transmembrane region" description="Helical" evidence="12">
    <location>
        <begin position="190"/>
        <end position="211"/>
    </location>
</feature>
<dbReference type="Proteomes" id="UP000625711">
    <property type="component" value="Unassembled WGS sequence"/>
</dbReference>
<evidence type="ECO:0000256" key="7">
    <source>
        <dbReference type="ARBA" id="ARBA00022692"/>
    </source>
</evidence>
<keyword evidence="6 12" id="KW-0762">Sugar transport</keyword>
<keyword evidence="9 12" id="KW-1133">Transmembrane helix</keyword>
<gene>
    <name evidence="13" type="ORF">GWI33_018238</name>
</gene>
<dbReference type="GO" id="GO:0051119">
    <property type="term" value="F:sugar transmembrane transporter activity"/>
    <property type="evidence" value="ECO:0007669"/>
    <property type="project" value="InterPro"/>
</dbReference>
<evidence type="ECO:0000256" key="8">
    <source>
        <dbReference type="ARBA" id="ARBA00022737"/>
    </source>
</evidence>
<comment type="function">
    <text evidence="12">Mediates sugar transport across membranes.</text>
</comment>
<dbReference type="InterPro" id="IPR004316">
    <property type="entry name" value="SWEET_rpt"/>
</dbReference>
<feature type="transmembrane region" description="Helical" evidence="12">
    <location>
        <begin position="132"/>
        <end position="151"/>
    </location>
</feature>
<evidence type="ECO:0000256" key="9">
    <source>
        <dbReference type="ARBA" id="ARBA00022989"/>
    </source>
</evidence>
<dbReference type="Pfam" id="PF03083">
    <property type="entry name" value="MtN3_slv"/>
    <property type="match status" value="2"/>
</dbReference>
<dbReference type="PANTHER" id="PTHR10791">
    <property type="entry name" value="RAG1-ACTIVATING PROTEIN 1"/>
    <property type="match status" value="1"/>
</dbReference>
<reference evidence="13" key="1">
    <citation type="submission" date="2020-08" db="EMBL/GenBank/DDBJ databases">
        <title>Genome sequencing and assembly of the red palm weevil Rhynchophorus ferrugineus.</title>
        <authorList>
            <person name="Dias G.B."/>
            <person name="Bergman C.M."/>
            <person name="Manee M."/>
        </authorList>
    </citation>
    <scope>NUCLEOTIDE SEQUENCE</scope>
    <source>
        <strain evidence="13">AA-2017</strain>
        <tissue evidence="13">Whole larva</tissue>
    </source>
</reference>
<evidence type="ECO:0000313" key="14">
    <source>
        <dbReference type="Proteomes" id="UP000625711"/>
    </source>
</evidence>
<comment type="subcellular location">
    <subcellularLocation>
        <location evidence="1 12">Cell membrane</location>
        <topology evidence="1 12">Multi-pass membrane protein</topology>
    </subcellularLocation>
    <subcellularLocation>
        <location evidence="2">Golgi apparatus membrane</location>
        <topology evidence="2">Multi-pass membrane protein</topology>
    </subcellularLocation>
</comment>
<evidence type="ECO:0000256" key="12">
    <source>
        <dbReference type="RuleBase" id="RU910715"/>
    </source>
</evidence>
<dbReference type="EMBL" id="JAACXV010014310">
    <property type="protein sequence ID" value="KAF7268667.1"/>
    <property type="molecule type" value="Genomic_DNA"/>
</dbReference>
<keyword evidence="4 12" id="KW-0813">Transport</keyword>
<comment type="caution">
    <text evidence="13">The sequence shown here is derived from an EMBL/GenBank/DDBJ whole genome shotgun (WGS) entry which is preliminary data.</text>
</comment>
<dbReference type="GO" id="GO:0005886">
    <property type="term" value="C:plasma membrane"/>
    <property type="evidence" value="ECO:0007669"/>
    <property type="project" value="UniProtKB-SubCell"/>
</dbReference>
<feature type="transmembrane region" description="Helical" evidence="12">
    <location>
        <begin position="163"/>
        <end position="184"/>
    </location>
</feature>
<keyword evidence="10" id="KW-0333">Golgi apparatus</keyword>
<keyword evidence="14" id="KW-1185">Reference proteome</keyword>
<evidence type="ECO:0000256" key="1">
    <source>
        <dbReference type="ARBA" id="ARBA00004651"/>
    </source>
</evidence>
<dbReference type="FunFam" id="1.20.1280.290:FF:000004">
    <property type="entry name" value="Sugar transporter SWEET"/>
    <property type="match status" value="1"/>
</dbReference>
<keyword evidence="11 12" id="KW-0472">Membrane</keyword>
<dbReference type="GO" id="GO:0000139">
    <property type="term" value="C:Golgi membrane"/>
    <property type="evidence" value="ECO:0007669"/>
    <property type="project" value="UniProtKB-SubCell"/>
</dbReference>
<proteinExistence type="inferred from homology"/>
<evidence type="ECO:0000256" key="11">
    <source>
        <dbReference type="ARBA" id="ARBA00023136"/>
    </source>
</evidence>
<feature type="transmembrane region" description="Helical" evidence="12">
    <location>
        <begin position="72"/>
        <end position="90"/>
    </location>
</feature>
<dbReference type="OrthoDB" id="409725at2759"/>
<dbReference type="Gene3D" id="1.20.1280.290">
    <property type="match status" value="2"/>
</dbReference>
<evidence type="ECO:0000256" key="2">
    <source>
        <dbReference type="ARBA" id="ARBA00004653"/>
    </source>
</evidence>